<dbReference type="InterPro" id="IPR024584">
    <property type="entry name" value="Tuberin_N"/>
</dbReference>
<dbReference type="GeneID" id="63785361"/>
<dbReference type="InterPro" id="IPR035974">
    <property type="entry name" value="Rap/Ran-GAP_sf"/>
</dbReference>
<feature type="domain" description="Rap-GAP" evidence="3">
    <location>
        <begin position="1153"/>
        <end position="1398"/>
    </location>
</feature>
<dbReference type="EMBL" id="MCFI01000004">
    <property type="protein sequence ID" value="ORY85548.1"/>
    <property type="molecule type" value="Genomic_DNA"/>
</dbReference>
<dbReference type="GO" id="GO:0033596">
    <property type="term" value="C:TSC1-TSC2 complex"/>
    <property type="evidence" value="ECO:0007669"/>
    <property type="project" value="TreeGrafter"/>
</dbReference>
<dbReference type="Gene3D" id="3.40.50.11210">
    <property type="entry name" value="Rap/Ran-GAP"/>
    <property type="match status" value="1"/>
</dbReference>
<evidence type="ECO:0000256" key="2">
    <source>
        <dbReference type="SAM" id="MobiDB-lite"/>
    </source>
</evidence>
<dbReference type="InterPro" id="IPR027107">
    <property type="entry name" value="Tuberin/Ral-act_asu"/>
</dbReference>
<dbReference type="SUPFAM" id="SSF111347">
    <property type="entry name" value="Rap/Ran-GAP"/>
    <property type="match status" value="1"/>
</dbReference>
<dbReference type="GO" id="GO:0005634">
    <property type="term" value="C:nucleus"/>
    <property type="evidence" value="ECO:0007669"/>
    <property type="project" value="InterPro"/>
</dbReference>
<dbReference type="Pfam" id="PF02145">
    <property type="entry name" value="Rap_GAP"/>
    <property type="match status" value="1"/>
</dbReference>
<name>A0A1Y2FNK5_PROLT</name>
<dbReference type="InterPro" id="IPR018515">
    <property type="entry name" value="Tuberin-type_domain"/>
</dbReference>
<dbReference type="Pfam" id="PF03542">
    <property type="entry name" value="Tuberin"/>
    <property type="match status" value="1"/>
</dbReference>
<dbReference type="GO" id="GO:0051056">
    <property type="term" value="P:regulation of small GTPase mediated signal transduction"/>
    <property type="evidence" value="ECO:0007669"/>
    <property type="project" value="InterPro"/>
</dbReference>
<dbReference type="Pfam" id="PF11864">
    <property type="entry name" value="DUF3384"/>
    <property type="match status" value="1"/>
</dbReference>
<dbReference type="GO" id="GO:0032007">
    <property type="term" value="P:negative regulation of TOR signaling"/>
    <property type="evidence" value="ECO:0007669"/>
    <property type="project" value="TreeGrafter"/>
</dbReference>
<dbReference type="PANTHER" id="PTHR10063">
    <property type="entry name" value="TUBERIN"/>
    <property type="match status" value="1"/>
</dbReference>
<dbReference type="Proteomes" id="UP000193685">
    <property type="component" value="Unassembled WGS sequence"/>
</dbReference>
<dbReference type="SUPFAM" id="SSF48371">
    <property type="entry name" value="ARM repeat"/>
    <property type="match status" value="1"/>
</dbReference>
<dbReference type="InterPro" id="IPR000331">
    <property type="entry name" value="Rap/Ran_GAP_dom"/>
</dbReference>
<reference evidence="4 5" key="1">
    <citation type="submission" date="2016-07" db="EMBL/GenBank/DDBJ databases">
        <title>Pervasive Adenine N6-methylation of Active Genes in Fungi.</title>
        <authorList>
            <consortium name="DOE Joint Genome Institute"/>
            <person name="Mondo S.J."/>
            <person name="Dannebaum R.O."/>
            <person name="Kuo R.C."/>
            <person name="Labutti K."/>
            <person name="Haridas S."/>
            <person name="Kuo A."/>
            <person name="Salamov A."/>
            <person name="Ahrendt S.R."/>
            <person name="Lipzen A."/>
            <person name="Sullivan W."/>
            <person name="Andreopoulos W.B."/>
            <person name="Clum A."/>
            <person name="Lindquist E."/>
            <person name="Daum C."/>
            <person name="Ramamoorthy G.K."/>
            <person name="Gryganskyi A."/>
            <person name="Culley D."/>
            <person name="Magnuson J.K."/>
            <person name="James T.Y."/>
            <person name="O'Malley M.A."/>
            <person name="Stajich J.E."/>
            <person name="Spatafora J.W."/>
            <person name="Visel A."/>
            <person name="Grigoriev I.V."/>
        </authorList>
    </citation>
    <scope>NUCLEOTIDE SEQUENCE [LARGE SCALE GENOMIC DNA]</scope>
    <source>
        <strain evidence="4 5">12-1054</strain>
    </source>
</reference>
<evidence type="ECO:0000259" key="3">
    <source>
        <dbReference type="PROSITE" id="PS50085"/>
    </source>
</evidence>
<evidence type="ECO:0000313" key="4">
    <source>
        <dbReference type="EMBL" id="ORY85548.1"/>
    </source>
</evidence>
<keyword evidence="5" id="KW-1185">Reference proteome</keyword>
<dbReference type="RefSeq" id="XP_040727030.1">
    <property type="nucleotide sequence ID" value="XM_040868762.1"/>
</dbReference>
<evidence type="ECO:0000313" key="5">
    <source>
        <dbReference type="Proteomes" id="UP000193685"/>
    </source>
</evidence>
<feature type="region of interest" description="Disordered" evidence="2">
    <location>
        <begin position="1394"/>
        <end position="1438"/>
    </location>
</feature>
<gene>
    <name evidence="4" type="ORF">BCR37DRAFT_377225</name>
</gene>
<sequence>MRSLIRGISQLEAKSKNGETQEVSKYDKYLSRLKLPLSTAESALTARKLAAWLDQFYCKNPAEPWLAGKKLIAKGMPHSVRSAGFELLRACIESRSDLSVVLRYMFFSDIEKLFSPDGDLDLQLKALRLLSKDGRDLSGFADQICPLMCVWVDRAIANLDMHKACIRRGHLMSHAQRHADLQEAMLFMMNIAKFHFSLLQEQDIVLMTGRVIQVCKRTSDEKDIALAIDFVDANIRYGYIPSESLNEVVSVICSVFRSLPSQRSGARGVLQKLIRSHMSHATRMSIRNLINGKRNVHDDVVLGALELLRALWLDADDEDRVVLHSSAAVFEAIKQGIEYQVRRHDRNWVKLDNGYVSTLFYMLKHEYIAKELSYDDWAIPFDIITQGTRALDKSSENVLQHREEDSQDPQHLLHQTYTALNQYLEQLYTSEEFNGPVDRLMAFWSSIYEVLPATTAALLLNWHHKELNCYPNNAQWLVHIETLGKQFWAHPARSTEVRLQALRQFSEVMDLLAGQDASSALHDCMLGLLQQVDATSETPVKVEGIALIARIAIEGNQTHADRARSMLHQMLLIPGFKETAEPSPATNPLQFQRKGSLESLTSLVSSRGQRKVAPSIISSDPREPLTPKVETALSTAASAATQGLVSAFLKAFTSTPSARGQQIFEEILMVIGSPQYFEEARCQLINVLSRIRSDMQHVLYMDRDASEVVASAIDTFTYISPDQNIDIRSRYCCKGEFSLPVSEWLNMVCNLMQEETSWRVYETLCGATQRQLSNKHLFESCGAQIQRLRSLICEQLMSARPPVVRLPSDVKREDIMTILAQLLSLVVGYHSLFNKSQSDEVVAALQNVLTRYQKASTACIHTLTLCAYELPLSCSKILSQILMRLSQLITSTNASVHILEFLNALAKLPDLYVNFREEDYRRIFGIALQHIQYANASSRDALAASQTDPLTQPMPVYVLAQAMDVVYSWFLALKLPQRPRYLKWIVDGLLAANPQSKSLDERGQVCYDFLMRFCYSNAEIRSIGTVFADFEADQSTSKSWLYGNAILTLRTMHLSGLTELTVRRPTGSVTFLCKPNSDLEALSFLSASEAKDIISDDTLVGPTEAKIRTVLSGQDATIFTPSHILLQVICPPEIEGNDKPLLLPDDDTTRRAIGTFDRIPVVDFHKIGIIYVGRGQREQAEILANTHGSLDYVEFLDGLGDLVRLKENKSIYTGGLDTSNDEDGEFAYAYKEKVTQIIFHTCSLMPSNLERDPACTRKKSHIGNDFVNIIWNNANRPYERSTIPSEFNFVNIVISPDAYQSRLRPSLADEQEQEGQVERFYKIKVLPHDSLPPISPASEWRLVSASRLPVFVRTVAMHCNLYAQVHHAGGDFTGMWKQRLLRIQMLRQRVGAKREEQNHALPLSASTNSGTGSVLGSGDKGQHQHQGAPDGYDFVSFN</sequence>
<proteinExistence type="predicted"/>
<dbReference type="InterPro" id="IPR016024">
    <property type="entry name" value="ARM-type_fold"/>
</dbReference>
<dbReference type="OrthoDB" id="19311at2759"/>
<protein>
    <recommendedName>
        <fullName evidence="3">Rap-GAP domain-containing protein</fullName>
    </recommendedName>
</protein>
<comment type="caution">
    <text evidence="4">The sequence shown here is derived from an EMBL/GenBank/DDBJ whole genome shotgun (WGS) entry which is preliminary data.</text>
</comment>
<dbReference type="FunFam" id="3.40.50.11210:FF:000007">
    <property type="entry name" value="Tuberous sclerosis 2"/>
    <property type="match status" value="1"/>
</dbReference>
<organism evidence="4 5">
    <name type="scientific">Protomyces lactucae-debilis</name>
    <dbReference type="NCBI Taxonomy" id="2754530"/>
    <lineage>
        <taxon>Eukaryota</taxon>
        <taxon>Fungi</taxon>
        <taxon>Dikarya</taxon>
        <taxon>Ascomycota</taxon>
        <taxon>Taphrinomycotina</taxon>
        <taxon>Taphrinomycetes</taxon>
        <taxon>Taphrinales</taxon>
        <taxon>Protomycetaceae</taxon>
        <taxon>Protomyces</taxon>
    </lineage>
</organism>
<dbReference type="PROSITE" id="PS50085">
    <property type="entry name" value="RAPGAP"/>
    <property type="match status" value="1"/>
</dbReference>
<dbReference type="GO" id="GO:0005096">
    <property type="term" value="F:GTPase activator activity"/>
    <property type="evidence" value="ECO:0007669"/>
    <property type="project" value="UniProtKB-KW"/>
</dbReference>
<dbReference type="PANTHER" id="PTHR10063:SF0">
    <property type="entry name" value="TUBERIN"/>
    <property type="match status" value="1"/>
</dbReference>
<accession>A0A1Y2FNK5</accession>
<evidence type="ECO:0000256" key="1">
    <source>
        <dbReference type="ARBA" id="ARBA00022468"/>
    </source>
</evidence>
<dbReference type="OMA" id="LVQYDMM"/>
<dbReference type="STRING" id="56484.A0A1Y2FNK5"/>
<keyword evidence="1" id="KW-0343">GTPase activation</keyword>